<dbReference type="EMBL" id="FOMT01000001">
    <property type="protein sequence ID" value="SFD74276.1"/>
    <property type="molecule type" value="Genomic_DNA"/>
</dbReference>
<feature type="transmembrane region" description="Helical" evidence="9">
    <location>
        <begin position="110"/>
        <end position="127"/>
    </location>
</feature>
<keyword evidence="6 11" id="KW-0418">Kinase</keyword>
<dbReference type="PROSITE" id="PS50109">
    <property type="entry name" value="HIS_KIN"/>
    <property type="match status" value="1"/>
</dbReference>
<dbReference type="InterPro" id="IPR036890">
    <property type="entry name" value="HATPase_C_sf"/>
</dbReference>
<keyword evidence="9" id="KW-1133">Transmembrane helix</keyword>
<comment type="catalytic activity">
    <reaction evidence="1">
        <text>ATP + protein L-histidine = ADP + protein N-phospho-L-histidine.</text>
        <dbReference type="EC" id="2.7.13.3"/>
    </reaction>
</comment>
<evidence type="ECO:0000256" key="9">
    <source>
        <dbReference type="SAM" id="Phobius"/>
    </source>
</evidence>
<accession>A0A1I1UU35</accession>
<dbReference type="RefSeq" id="WP_245772900.1">
    <property type="nucleotide sequence ID" value="NZ_FOMT01000001.1"/>
</dbReference>
<evidence type="ECO:0000256" key="2">
    <source>
        <dbReference type="ARBA" id="ARBA00012438"/>
    </source>
</evidence>
<feature type="domain" description="Histidine kinase" evidence="10">
    <location>
        <begin position="274"/>
        <end position="441"/>
    </location>
</feature>
<dbReference type="InterPro" id="IPR004358">
    <property type="entry name" value="Sig_transdc_His_kin-like_C"/>
</dbReference>
<dbReference type="AlphaFoldDB" id="A0A1I1UU35"/>
<keyword evidence="5" id="KW-0547">Nucleotide-binding</keyword>
<keyword evidence="8" id="KW-0902">Two-component regulatory system</keyword>
<evidence type="ECO:0000256" key="6">
    <source>
        <dbReference type="ARBA" id="ARBA00022777"/>
    </source>
</evidence>
<evidence type="ECO:0000256" key="4">
    <source>
        <dbReference type="ARBA" id="ARBA00022679"/>
    </source>
</evidence>
<evidence type="ECO:0000256" key="3">
    <source>
        <dbReference type="ARBA" id="ARBA00022553"/>
    </source>
</evidence>
<organism evidence="11 12">
    <name type="scientific">Paenibacillus catalpae</name>
    <dbReference type="NCBI Taxonomy" id="1045775"/>
    <lineage>
        <taxon>Bacteria</taxon>
        <taxon>Bacillati</taxon>
        <taxon>Bacillota</taxon>
        <taxon>Bacilli</taxon>
        <taxon>Bacillales</taxon>
        <taxon>Paenibacillaceae</taxon>
        <taxon>Paenibacillus</taxon>
    </lineage>
</organism>
<name>A0A1I1UU35_9BACL</name>
<keyword evidence="9" id="KW-0812">Transmembrane</keyword>
<dbReference type="SMART" id="SM00387">
    <property type="entry name" value="HATPase_c"/>
    <property type="match status" value="1"/>
</dbReference>
<dbReference type="PRINTS" id="PR00344">
    <property type="entry name" value="BCTRLSENSOR"/>
</dbReference>
<dbReference type="Proteomes" id="UP000198855">
    <property type="component" value="Unassembled WGS sequence"/>
</dbReference>
<dbReference type="Gene3D" id="3.30.565.10">
    <property type="entry name" value="Histidine kinase-like ATPase, C-terminal domain"/>
    <property type="match status" value="1"/>
</dbReference>
<gene>
    <name evidence="11" type="ORF">SAMN05216378_1225</name>
</gene>
<feature type="transmembrane region" description="Helical" evidence="9">
    <location>
        <begin position="55"/>
        <end position="74"/>
    </location>
</feature>
<dbReference type="GO" id="GO:0005524">
    <property type="term" value="F:ATP binding"/>
    <property type="evidence" value="ECO:0007669"/>
    <property type="project" value="UniProtKB-KW"/>
</dbReference>
<evidence type="ECO:0000256" key="5">
    <source>
        <dbReference type="ARBA" id="ARBA00022741"/>
    </source>
</evidence>
<sequence>MGLSIRGLRIPMGVIPIAIQNWSKSESMQITIVSIVVAVAGEFKINPFIGEVFRIGLGSSAFLFLLLLMSHLPYWRTGIAAGATVLLFRVSLDGATSVDMFSLLGSVKTHFSAMLYYLVFGAGMALIQRRLHQLNPLILGACVSLIDVVSNEAELLMRSVAFGLPYFQPNQWMLILVIAVVRSYFTTGIYSSIAVNQMRSVHAEQQKRIEQMINVGSGLYGEVFYLRKSMDVIEQITAKSHDLYGQLNKDGLSDYGRSVLGITQQIHEVKKDSQRILAGLMKLVDLESAPEMTLSEIVDLVGKSNGEYSQMLKKEVRIEKDVDIDYSTAHYIPLITVLNNLAANSVEAIERHGTIHIRVREREGETLFIVSDTGTGIAEQDKDMVFEPGFTTKFNQEGVAATGIGLSHVRDIVGSFKGRLLLAEPRQDAETTFAAAFPTFKLKKGV</sequence>
<evidence type="ECO:0000259" key="10">
    <source>
        <dbReference type="PROSITE" id="PS50109"/>
    </source>
</evidence>
<proteinExistence type="predicted"/>
<dbReference type="GO" id="GO:0004673">
    <property type="term" value="F:protein histidine kinase activity"/>
    <property type="evidence" value="ECO:0007669"/>
    <property type="project" value="UniProtKB-EC"/>
</dbReference>
<dbReference type="PANTHER" id="PTHR43065:SF10">
    <property type="entry name" value="PEROXIDE STRESS-ACTIVATED HISTIDINE KINASE MAK3"/>
    <property type="match status" value="1"/>
</dbReference>
<feature type="transmembrane region" description="Helical" evidence="9">
    <location>
        <begin position="134"/>
        <end position="151"/>
    </location>
</feature>
<dbReference type="Pfam" id="PF02518">
    <property type="entry name" value="HATPase_c"/>
    <property type="match status" value="1"/>
</dbReference>
<dbReference type="PANTHER" id="PTHR43065">
    <property type="entry name" value="SENSOR HISTIDINE KINASE"/>
    <property type="match status" value="1"/>
</dbReference>
<dbReference type="InterPro" id="IPR005467">
    <property type="entry name" value="His_kinase_dom"/>
</dbReference>
<dbReference type="STRING" id="1045775.SAMN05216378_1225"/>
<dbReference type="SUPFAM" id="SSF55874">
    <property type="entry name" value="ATPase domain of HSP90 chaperone/DNA topoisomerase II/histidine kinase"/>
    <property type="match status" value="1"/>
</dbReference>
<evidence type="ECO:0000313" key="11">
    <source>
        <dbReference type="EMBL" id="SFD74276.1"/>
    </source>
</evidence>
<reference evidence="12" key="1">
    <citation type="submission" date="2016-10" db="EMBL/GenBank/DDBJ databases">
        <authorList>
            <person name="Varghese N."/>
            <person name="Submissions S."/>
        </authorList>
    </citation>
    <scope>NUCLEOTIDE SEQUENCE [LARGE SCALE GENOMIC DNA]</scope>
    <source>
        <strain evidence="12">CGMCC 1.10784</strain>
    </source>
</reference>
<dbReference type="GO" id="GO:0000160">
    <property type="term" value="P:phosphorelay signal transduction system"/>
    <property type="evidence" value="ECO:0007669"/>
    <property type="project" value="UniProtKB-KW"/>
</dbReference>
<dbReference type="InterPro" id="IPR003594">
    <property type="entry name" value="HATPase_dom"/>
</dbReference>
<evidence type="ECO:0000256" key="7">
    <source>
        <dbReference type="ARBA" id="ARBA00022840"/>
    </source>
</evidence>
<evidence type="ECO:0000256" key="1">
    <source>
        <dbReference type="ARBA" id="ARBA00000085"/>
    </source>
</evidence>
<keyword evidence="7" id="KW-0067">ATP-binding</keyword>
<dbReference type="EC" id="2.7.13.3" evidence="2"/>
<evidence type="ECO:0000313" key="12">
    <source>
        <dbReference type="Proteomes" id="UP000198855"/>
    </source>
</evidence>
<keyword evidence="12" id="KW-1185">Reference proteome</keyword>
<keyword evidence="4" id="KW-0808">Transferase</keyword>
<keyword evidence="3" id="KW-0597">Phosphoprotein</keyword>
<evidence type="ECO:0000256" key="8">
    <source>
        <dbReference type="ARBA" id="ARBA00023012"/>
    </source>
</evidence>
<feature type="transmembrane region" description="Helical" evidence="9">
    <location>
        <begin position="171"/>
        <end position="190"/>
    </location>
</feature>
<protein>
    <recommendedName>
        <fullName evidence="2">histidine kinase</fullName>
        <ecNumber evidence="2">2.7.13.3</ecNumber>
    </recommendedName>
</protein>
<keyword evidence="9" id="KW-0472">Membrane</keyword>